<dbReference type="Gene3D" id="3.40.50.1820">
    <property type="entry name" value="alpha/beta hydrolase"/>
    <property type="match status" value="1"/>
</dbReference>
<dbReference type="EMBL" id="JAOWRF010000340">
    <property type="protein sequence ID" value="MCV3216552.1"/>
    <property type="molecule type" value="Genomic_DNA"/>
</dbReference>
<organism evidence="3 4">
    <name type="scientific">Plectonema radiosum NIES-515</name>
    <dbReference type="NCBI Taxonomy" id="2986073"/>
    <lineage>
        <taxon>Bacteria</taxon>
        <taxon>Bacillati</taxon>
        <taxon>Cyanobacteriota</taxon>
        <taxon>Cyanophyceae</taxon>
        <taxon>Oscillatoriophycideae</taxon>
        <taxon>Oscillatoriales</taxon>
        <taxon>Microcoleaceae</taxon>
        <taxon>Plectonema</taxon>
    </lineage>
</organism>
<dbReference type="Proteomes" id="UP001526143">
    <property type="component" value="Unassembled WGS sequence"/>
</dbReference>
<keyword evidence="1 3" id="KW-0378">Hydrolase</keyword>
<dbReference type="InterPro" id="IPR050266">
    <property type="entry name" value="AB_hydrolase_sf"/>
</dbReference>
<evidence type="ECO:0000313" key="4">
    <source>
        <dbReference type="Proteomes" id="UP001526143"/>
    </source>
</evidence>
<dbReference type="InterPro" id="IPR029058">
    <property type="entry name" value="AB_hydrolase_fold"/>
</dbReference>
<dbReference type="RefSeq" id="WP_263748208.1">
    <property type="nucleotide sequence ID" value="NZ_JAOWRF010000340.1"/>
</dbReference>
<evidence type="ECO:0000259" key="2">
    <source>
        <dbReference type="Pfam" id="PF00561"/>
    </source>
</evidence>
<evidence type="ECO:0000313" key="3">
    <source>
        <dbReference type="EMBL" id="MCV3216552.1"/>
    </source>
</evidence>
<dbReference type="SUPFAM" id="SSF53474">
    <property type="entry name" value="alpha/beta-Hydrolases"/>
    <property type="match status" value="1"/>
</dbReference>
<proteinExistence type="predicted"/>
<dbReference type="Pfam" id="PF00561">
    <property type="entry name" value="Abhydrolase_1"/>
    <property type="match status" value="1"/>
</dbReference>
<gene>
    <name evidence="3" type="ORF">OGM63_24085</name>
</gene>
<keyword evidence="4" id="KW-1185">Reference proteome</keyword>
<feature type="domain" description="AB hydrolase-1" evidence="2">
    <location>
        <begin position="26"/>
        <end position="287"/>
    </location>
</feature>
<sequence>MPYINVRGVDHYYEWIKKLSGSQVKPVMVFVHGWAGSAKYWQSTAHALSDKFDCLLYDLRGFGRSGGQPIVTCASESVVESVESQSQEEESMAIAELTYELEEYADDLKMLLDQSQLQRVYINAHSMGASIATLFLNRYPERVERAILTCSGIFEYDEKAFAAFHKFGGYVVKFRPKWLAKIPFVDRMFMARFLHRPIAPAERQAFLEDFLVADYDAALGTIFTSVSKAASELMPDEFVKVTVTTLLVAGEYDKIIPARMGHQAAVLNDKVEYAMIKRTGHFPMLEDAPTYLRLVREFLN</sequence>
<reference evidence="3 4" key="1">
    <citation type="submission" date="2022-10" db="EMBL/GenBank/DDBJ databases">
        <title>Identification of biosynthetic pathway for the production of the potent trypsin inhibitor radiosumin.</title>
        <authorList>
            <person name="Fewer D.P."/>
            <person name="Delbaje E."/>
            <person name="Ouyang X."/>
            <person name="Agostino P.D."/>
            <person name="Wahlsten M."/>
            <person name="Jokela J."/>
            <person name="Permi P."/>
            <person name="Haapaniemi E."/>
            <person name="Koistinen H."/>
        </authorList>
    </citation>
    <scope>NUCLEOTIDE SEQUENCE [LARGE SCALE GENOMIC DNA]</scope>
    <source>
        <strain evidence="3 4">NIES-515</strain>
    </source>
</reference>
<evidence type="ECO:0000256" key="1">
    <source>
        <dbReference type="ARBA" id="ARBA00022801"/>
    </source>
</evidence>
<accession>A0ABT3B587</accession>
<protein>
    <submittedName>
        <fullName evidence="3">Alpha/beta hydrolase</fullName>
    </submittedName>
</protein>
<comment type="caution">
    <text evidence="3">The sequence shown here is derived from an EMBL/GenBank/DDBJ whole genome shotgun (WGS) entry which is preliminary data.</text>
</comment>
<dbReference type="InterPro" id="IPR000073">
    <property type="entry name" value="AB_hydrolase_1"/>
</dbReference>
<name>A0ABT3B587_9CYAN</name>
<dbReference type="GO" id="GO:0016787">
    <property type="term" value="F:hydrolase activity"/>
    <property type="evidence" value="ECO:0007669"/>
    <property type="project" value="UniProtKB-KW"/>
</dbReference>
<dbReference type="PANTHER" id="PTHR43798">
    <property type="entry name" value="MONOACYLGLYCEROL LIPASE"/>
    <property type="match status" value="1"/>
</dbReference>
<dbReference type="PANTHER" id="PTHR43798:SF31">
    <property type="entry name" value="AB HYDROLASE SUPERFAMILY PROTEIN YCLE"/>
    <property type="match status" value="1"/>
</dbReference>